<dbReference type="Proteomes" id="UP001152888">
    <property type="component" value="Unassembled WGS sequence"/>
</dbReference>
<protein>
    <submittedName>
        <fullName evidence="1">Uncharacterized protein</fullName>
    </submittedName>
</protein>
<sequence length="88" mass="10131">MELRVAKDSPDIIYEYFKKSPETTYRSISLKRSHFGVLDNSVTRLNKTPSKISLVKHIDLVSLCEGPTAAVKNPEHVSFYKNLEYEKK</sequence>
<dbReference type="AlphaFoldDB" id="A0A9P0P722"/>
<evidence type="ECO:0000313" key="1">
    <source>
        <dbReference type="EMBL" id="CAH1971387.1"/>
    </source>
</evidence>
<gene>
    <name evidence="1" type="ORF">ACAOBT_LOCUS9403</name>
</gene>
<accession>A0A9P0P722</accession>
<dbReference type="EMBL" id="CAKOFQ010006784">
    <property type="protein sequence ID" value="CAH1971387.1"/>
    <property type="molecule type" value="Genomic_DNA"/>
</dbReference>
<proteinExistence type="predicted"/>
<name>A0A9P0P722_ACAOB</name>
<comment type="caution">
    <text evidence="1">The sequence shown here is derived from an EMBL/GenBank/DDBJ whole genome shotgun (WGS) entry which is preliminary data.</text>
</comment>
<organism evidence="1 2">
    <name type="scientific">Acanthoscelides obtectus</name>
    <name type="common">Bean weevil</name>
    <name type="synonym">Bruchus obtectus</name>
    <dbReference type="NCBI Taxonomy" id="200917"/>
    <lineage>
        <taxon>Eukaryota</taxon>
        <taxon>Metazoa</taxon>
        <taxon>Ecdysozoa</taxon>
        <taxon>Arthropoda</taxon>
        <taxon>Hexapoda</taxon>
        <taxon>Insecta</taxon>
        <taxon>Pterygota</taxon>
        <taxon>Neoptera</taxon>
        <taxon>Endopterygota</taxon>
        <taxon>Coleoptera</taxon>
        <taxon>Polyphaga</taxon>
        <taxon>Cucujiformia</taxon>
        <taxon>Chrysomeloidea</taxon>
        <taxon>Chrysomelidae</taxon>
        <taxon>Bruchinae</taxon>
        <taxon>Bruchini</taxon>
        <taxon>Acanthoscelides</taxon>
    </lineage>
</organism>
<keyword evidence="2" id="KW-1185">Reference proteome</keyword>
<evidence type="ECO:0000313" key="2">
    <source>
        <dbReference type="Proteomes" id="UP001152888"/>
    </source>
</evidence>
<reference evidence="1" key="1">
    <citation type="submission" date="2022-03" db="EMBL/GenBank/DDBJ databases">
        <authorList>
            <person name="Sayadi A."/>
        </authorList>
    </citation>
    <scope>NUCLEOTIDE SEQUENCE</scope>
</reference>